<dbReference type="KEGG" id="ppr:PBPRA3333"/>
<evidence type="ECO:0000313" key="3">
    <source>
        <dbReference type="Proteomes" id="UP000000593"/>
    </source>
</evidence>
<dbReference type="Proteomes" id="UP000000593">
    <property type="component" value="Chromosome 1"/>
</dbReference>
<protein>
    <submittedName>
        <fullName evidence="2">Uncharacterized protein</fullName>
    </submittedName>
</protein>
<evidence type="ECO:0000256" key="1">
    <source>
        <dbReference type="SAM" id="Phobius"/>
    </source>
</evidence>
<dbReference type="EMBL" id="CR378673">
    <property type="protein sequence ID" value="CAG21631.1"/>
    <property type="molecule type" value="Genomic_DNA"/>
</dbReference>
<keyword evidence="1" id="KW-1133">Transmembrane helix</keyword>
<accession>Q6LM47</accession>
<feature type="transmembrane region" description="Helical" evidence="1">
    <location>
        <begin position="96"/>
        <end position="118"/>
    </location>
</feature>
<dbReference type="AlphaFoldDB" id="Q6LM47"/>
<dbReference type="HOGENOM" id="CLU_166134_0_0_6"/>
<keyword evidence="1" id="KW-0472">Membrane</keyword>
<keyword evidence="1" id="KW-0812">Transmembrane</keyword>
<gene>
    <name evidence="2" type="ordered locus">PBPRA3333</name>
</gene>
<feature type="transmembrane region" description="Helical" evidence="1">
    <location>
        <begin position="54"/>
        <end position="75"/>
    </location>
</feature>
<proteinExistence type="predicted"/>
<reference evidence="3" key="1">
    <citation type="journal article" date="2005" name="Science">
        <title>Life at depth: Photobacterium profundum genome sequence and expression analysis.</title>
        <authorList>
            <person name="Vezzi A."/>
            <person name="Campanaro S."/>
            <person name="D'Angelo M."/>
            <person name="Simonato F."/>
            <person name="Vitulo N."/>
            <person name="Lauro F.M."/>
            <person name="Cestaro A."/>
            <person name="Malacrida G."/>
            <person name="Simionati B."/>
            <person name="Cannata N."/>
            <person name="Romualdi C."/>
            <person name="Bartlett D.H."/>
            <person name="Valle G."/>
        </authorList>
    </citation>
    <scope>NUCLEOTIDE SEQUENCE [LARGE SCALE GENOMIC DNA]</scope>
    <source>
        <strain evidence="3">ATCC BAA-1253 / SS9</strain>
    </source>
</reference>
<organism evidence="2 3">
    <name type="scientific">Photobacterium profundum (strain SS9)</name>
    <dbReference type="NCBI Taxonomy" id="298386"/>
    <lineage>
        <taxon>Bacteria</taxon>
        <taxon>Pseudomonadati</taxon>
        <taxon>Pseudomonadota</taxon>
        <taxon>Gammaproteobacteria</taxon>
        <taxon>Vibrionales</taxon>
        <taxon>Vibrionaceae</taxon>
        <taxon>Photobacterium</taxon>
    </lineage>
</organism>
<feature type="transmembrane region" description="Helical" evidence="1">
    <location>
        <begin position="12"/>
        <end position="34"/>
    </location>
</feature>
<sequence>MMLSNLSLTTQISLFLFCAGICLALASLLLMFFIKNKWLSMVEDVVDNNYYSFSLNIFSASLGISRYGLIFQFHWQAKRCDRLKQRDKVPKEVQKLFITNNIIQLIGFTAFFSGIAIIHI</sequence>
<evidence type="ECO:0000313" key="2">
    <source>
        <dbReference type="EMBL" id="CAG21631.1"/>
    </source>
</evidence>
<name>Q6LM47_PHOPR</name>
<keyword evidence="3" id="KW-1185">Reference proteome</keyword>